<dbReference type="InterPro" id="IPR059117">
    <property type="entry name" value="APS_kinase_dom"/>
</dbReference>
<comment type="caution">
    <text evidence="6">The sequence shown here is derived from an EMBL/GenBank/DDBJ whole genome shotgun (WGS) entry which is preliminary data.</text>
</comment>
<keyword evidence="1 4" id="KW-0808">Transferase</keyword>
<keyword evidence="7" id="KW-1185">Reference proteome</keyword>
<comment type="function">
    <text evidence="4">Catalyzes the synthesis of activated sulfate.</text>
</comment>
<dbReference type="GO" id="GO:0004781">
    <property type="term" value="F:sulfate adenylyltransferase (ATP) activity"/>
    <property type="evidence" value="ECO:0007669"/>
    <property type="project" value="TreeGrafter"/>
</dbReference>
<dbReference type="Proteomes" id="UP001106592">
    <property type="component" value="Unassembled WGS sequence"/>
</dbReference>
<organism evidence="6 7">
    <name type="scientific">Pseudomonas aegrilactucae</name>
    <dbReference type="NCBI Taxonomy" id="2854028"/>
    <lineage>
        <taxon>Bacteria</taxon>
        <taxon>Pseudomonadati</taxon>
        <taxon>Pseudomonadota</taxon>
        <taxon>Gammaproteobacteria</taxon>
        <taxon>Pseudomonadales</taxon>
        <taxon>Pseudomonadaceae</taxon>
        <taxon>Pseudomonas</taxon>
    </lineage>
</organism>
<evidence type="ECO:0000256" key="1">
    <source>
        <dbReference type="ARBA" id="ARBA00022679"/>
    </source>
</evidence>
<dbReference type="GO" id="GO:0010134">
    <property type="term" value="P:sulfate assimilation via adenylyl sulfate reduction"/>
    <property type="evidence" value="ECO:0007669"/>
    <property type="project" value="TreeGrafter"/>
</dbReference>
<dbReference type="EMBL" id="JAHTBI010000053">
    <property type="protein sequence ID" value="MBV6288449.1"/>
    <property type="molecule type" value="Genomic_DNA"/>
</dbReference>
<dbReference type="AlphaFoldDB" id="A0A9Q2XLN9"/>
<dbReference type="NCBIfam" id="NF003013">
    <property type="entry name" value="PRK03846.1"/>
    <property type="match status" value="1"/>
</dbReference>
<evidence type="ECO:0000313" key="6">
    <source>
        <dbReference type="EMBL" id="MBV6288449.1"/>
    </source>
</evidence>
<dbReference type="InterPro" id="IPR002891">
    <property type="entry name" value="APS"/>
</dbReference>
<comment type="similarity">
    <text evidence="4">Belongs to the APS kinase family.</text>
</comment>
<comment type="catalytic activity">
    <reaction evidence="4">
        <text>adenosine 5'-phosphosulfate + ATP = 3'-phosphoadenylyl sulfate + ADP + H(+)</text>
        <dbReference type="Rhea" id="RHEA:24152"/>
        <dbReference type="ChEBI" id="CHEBI:15378"/>
        <dbReference type="ChEBI" id="CHEBI:30616"/>
        <dbReference type="ChEBI" id="CHEBI:58243"/>
        <dbReference type="ChEBI" id="CHEBI:58339"/>
        <dbReference type="ChEBI" id="CHEBI:456216"/>
        <dbReference type="EC" id="2.7.1.25"/>
    </reaction>
</comment>
<evidence type="ECO:0000256" key="2">
    <source>
        <dbReference type="ARBA" id="ARBA00022741"/>
    </source>
</evidence>
<accession>A0A9Q2XLN9</accession>
<dbReference type="InterPro" id="IPR050512">
    <property type="entry name" value="Sulf_AdTrans/APS_kinase"/>
</dbReference>
<dbReference type="CDD" id="cd02027">
    <property type="entry name" value="APSK"/>
    <property type="match status" value="1"/>
</dbReference>
<dbReference type="GO" id="GO:0005737">
    <property type="term" value="C:cytoplasm"/>
    <property type="evidence" value="ECO:0007669"/>
    <property type="project" value="TreeGrafter"/>
</dbReference>
<reference evidence="6" key="1">
    <citation type="journal article" date="2022" name="Int. J. Syst. Evol. Microbiol.">
        <title>Pseudomonas aegrilactucae sp. nov. and Pseudomonas morbosilactucae sp. nov., pathogens causing bacterial rot of lettuce in Japan.</title>
        <authorList>
            <person name="Sawada H."/>
            <person name="Fujikawa T."/>
            <person name="Satou M."/>
        </authorList>
    </citation>
    <scope>NUCLEOTIDE SEQUENCE</scope>
    <source>
        <strain evidence="6">MAFF 301350</strain>
    </source>
</reference>
<dbReference type="EC" id="2.7.1.25" evidence="4"/>
<dbReference type="GO" id="GO:0019379">
    <property type="term" value="P:sulfate assimilation, phosphoadenylyl sulfate reduction by phosphoadenylyl-sulfate reductase (thioredoxin)"/>
    <property type="evidence" value="ECO:0007669"/>
    <property type="project" value="TreeGrafter"/>
</dbReference>
<comment type="pathway">
    <text evidence="4">Sulfur metabolism; hydrogen sulfide biosynthesis; sulfite from sulfate: step 2/3.</text>
</comment>
<evidence type="ECO:0000256" key="3">
    <source>
        <dbReference type="ARBA" id="ARBA00022840"/>
    </source>
</evidence>
<dbReference type="PANTHER" id="PTHR42700:SF1">
    <property type="entry name" value="SULFATE ADENYLYLTRANSFERASE"/>
    <property type="match status" value="1"/>
</dbReference>
<dbReference type="PANTHER" id="PTHR42700">
    <property type="entry name" value="SULFATE ADENYLYLTRANSFERASE"/>
    <property type="match status" value="1"/>
</dbReference>
<protein>
    <recommendedName>
        <fullName evidence="4">Adenylyl-sulfate kinase</fullName>
        <ecNumber evidence="4">2.7.1.25</ecNumber>
    </recommendedName>
</protein>
<keyword evidence="4 6" id="KW-0418">Kinase</keyword>
<evidence type="ECO:0000259" key="5">
    <source>
        <dbReference type="Pfam" id="PF01583"/>
    </source>
</evidence>
<reference evidence="6" key="2">
    <citation type="journal article" date="2023" name="Plant Pathol.">
        <title>Dismantling and reorganizing Pseudomonas marginalis sensu#lato.</title>
        <authorList>
            <person name="Sawada H."/>
            <person name="Fujikawa T."/>
            <person name="Satou M."/>
        </authorList>
    </citation>
    <scope>NUCLEOTIDE SEQUENCE</scope>
    <source>
        <strain evidence="6">MAFF 301350</strain>
    </source>
</reference>
<dbReference type="NCBIfam" id="TIGR00455">
    <property type="entry name" value="apsK"/>
    <property type="match status" value="1"/>
</dbReference>
<feature type="domain" description="APS kinase" evidence="5">
    <location>
        <begin position="98"/>
        <end position="245"/>
    </location>
</feature>
<name>A0A9Q2XLN9_9PSED</name>
<evidence type="ECO:0000256" key="4">
    <source>
        <dbReference type="RuleBase" id="RU004347"/>
    </source>
</evidence>
<dbReference type="Pfam" id="PF01583">
    <property type="entry name" value="APS_kinase"/>
    <property type="match status" value="1"/>
</dbReference>
<dbReference type="GO" id="GO:0005524">
    <property type="term" value="F:ATP binding"/>
    <property type="evidence" value="ECO:0007669"/>
    <property type="project" value="UniProtKB-KW"/>
</dbReference>
<gene>
    <name evidence="6" type="primary">cysC</name>
    <name evidence="6" type="ORF">KUO17_15660</name>
</gene>
<dbReference type="GO" id="GO:0004020">
    <property type="term" value="F:adenylylsulfate kinase activity"/>
    <property type="evidence" value="ECO:0007669"/>
    <property type="project" value="UniProtKB-EC"/>
</dbReference>
<keyword evidence="3 4" id="KW-0067">ATP-binding</keyword>
<sequence length="272" mass="29273">MQLLAVSHDVFKSFAAHASCSTLGARLEHRAGIGQGDDIKTPLVPRIAPRVCFVLQTDLSIGARLPSLCSDVSPTLPHTPNSAVISRQQHEARNGHRAFVVLLTGLPACGKSSLAQALHAQLFARDVHSLVLDGDVLRNGLSRDLGFSNRDREENIRRAAELAALLLGNGQVVILAMIAPLVRQRALLADRLGEDFIEVWCNAPLAVCEQRDPKGHYARARAGRLPGLTGVSAPYEAPQHAAMVIETGVQPLAFCVQQLLGWLQAHGRIPDA</sequence>
<keyword evidence="2 4" id="KW-0547">Nucleotide-binding</keyword>
<evidence type="ECO:0000313" key="7">
    <source>
        <dbReference type="Proteomes" id="UP001106592"/>
    </source>
</evidence>
<proteinExistence type="inferred from homology"/>